<evidence type="ECO:0000256" key="2">
    <source>
        <dbReference type="ARBA" id="ARBA00022692"/>
    </source>
</evidence>
<keyword evidence="4 6" id="KW-0472">Membrane</keyword>
<keyword evidence="10" id="KW-1185">Reference proteome</keyword>
<protein>
    <recommendedName>
        <fullName evidence="6">Transport permease protein</fullName>
    </recommendedName>
</protein>
<evidence type="ECO:0000256" key="6">
    <source>
        <dbReference type="RuleBase" id="RU361157"/>
    </source>
</evidence>
<dbReference type="InterPro" id="IPR000412">
    <property type="entry name" value="ABC_2_transport"/>
</dbReference>
<dbReference type="PANTHER" id="PTHR43229">
    <property type="entry name" value="NODULATION PROTEIN J"/>
    <property type="match status" value="1"/>
</dbReference>
<keyword evidence="2 6" id="KW-0812">Transmembrane</keyword>
<sequence length="276" mass="28927">MNTLTRPAADTTPGALAPHDAPSARPTGFVHDTAAVFVRETRPLVRDPFSVVFSLVQPLVFLGLFGPLLVGAAGGDASGTLQWFVPGILVMVALFGTASTGANLLFEMQTGSHERTLVAPLSRGALLVGRTLKDVVPLVIQGTIVVLVAVPFGFRLDVPGLVAGLIVLAVFGVGLGALSYTLALACRNRDWMFWMVHQTLLFPLMILSGMLLPLDDGPAWMRFAAAVNPLSYLVDAERALLAGDFGAPSIVGGVIAAAITCAIGLGFGVRAMRRAR</sequence>
<dbReference type="InterPro" id="IPR047817">
    <property type="entry name" value="ABC2_TM_bact-type"/>
</dbReference>
<evidence type="ECO:0000256" key="7">
    <source>
        <dbReference type="SAM" id="MobiDB-lite"/>
    </source>
</evidence>
<gene>
    <name evidence="9" type="ORF">ACFPER_06440</name>
</gene>
<evidence type="ECO:0000256" key="1">
    <source>
        <dbReference type="ARBA" id="ARBA00004141"/>
    </source>
</evidence>
<name>A0ABV9R4H2_9MICO</name>
<dbReference type="PANTHER" id="PTHR43229:SF2">
    <property type="entry name" value="NODULATION PROTEIN J"/>
    <property type="match status" value="1"/>
</dbReference>
<feature type="transmembrane region" description="Helical" evidence="6">
    <location>
        <begin position="191"/>
        <end position="212"/>
    </location>
</feature>
<evidence type="ECO:0000313" key="10">
    <source>
        <dbReference type="Proteomes" id="UP001595960"/>
    </source>
</evidence>
<keyword evidence="5" id="KW-0046">Antibiotic resistance</keyword>
<feature type="region of interest" description="Disordered" evidence="7">
    <location>
        <begin position="1"/>
        <end position="26"/>
    </location>
</feature>
<evidence type="ECO:0000256" key="3">
    <source>
        <dbReference type="ARBA" id="ARBA00022989"/>
    </source>
</evidence>
<feature type="transmembrane region" description="Helical" evidence="6">
    <location>
        <begin position="49"/>
        <end position="71"/>
    </location>
</feature>
<comment type="subcellular location">
    <subcellularLocation>
        <location evidence="6">Cell membrane</location>
        <topology evidence="6">Multi-pass membrane protein</topology>
    </subcellularLocation>
    <subcellularLocation>
        <location evidence="1">Membrane</location>
        <topology evidence="1">Multi-pass membrane protein</topology>
    </subcellularLocation>
</comment>
<dbReference type="Pfam" id="PF01061">
    <property type="entry name" value="ABC2_membrane"/>
    <property type="match status" value="1"/>
</dbReference>
<comment type="caution">
    <text evidence="9">The sequence shown here is derived from an EMBL/GenBank/DDBJ whole genome shotgun (WGS) entry which is preliminary data.</text>
</comment>
<reference evidence="10" key="1">
    <citation type="journal article" date="2019" name="Int. J. Syst. Evol. Microbiol.">
        <title>The Global Catalogue of Microorganisms (GCM) 10K type strain sequencing project: providing services to taxonomists for standard genome sequencing and annotation.</title>
        <authorList>
            <consortium name="The Broad Institute Genomics Platform"/>
            <consortium name="The Broad Institute Genome Sequencing Center for Infectious Disease"/>
            <person name="Wu L."/>
            <person name="Ma J."/>
        </authorList>
    </citation>
    <scope>NUCLEOTIDE SEQUENCE [LARGE SCALE GENOMIC DNA]</scope>
    <source>
        <strain evidence="10">CGMCC 1.12192</strain>
    </source>
</reference>
<feature type="transmembrane region" description="Helical" evidence="6">
    <location>
        <begin position="83"/>
        <end position="106"/>
    </location>
</feature>
<dbReference type="PROSITE" id="PS51012">
    <property type="entry name" value="ABC_TM2"/>
    <property type="match status" value="1"/>
</dbReference>
<dbReference type="InterPro" id="IPR051784">
    <property type="entry name" value="Nod_factor_ABC_transporter"/>
</dbReference>
<dbReference type="PIRSF" id="PIRSF006648">
    <property type="entry name" value="DrrB"/>
    <property type="match status" value="1"/>
</dbReference>
<feature type="transmembrane region" description="Helical" evidence="6">
    <location>
        <begin position="160"/>
        <end position="184"/>
    </location>
</feature>
<evidence type="ECO:0000259" key="8">
    <source>
        <dbReference type="PROSITE" id="PS51012"/>
    </source>
</evidence>
<evidence type="ECO:0000256" key="5">
    <source>
        <dbReference type="ARBA" id="ARBA00023251"/>
    </source>
</evidence>
<keyword evidence="6" id="KW-0813">Transport</keyword>
<keyword evidence="3 6" id="KW-1133">Transmembrane helix</keyword>
<feature type="domain" description="ABC transmembrane type-2" evidence="8">
    <location>
        <begin position="49"/>
        <end position="275"/>
    </location>
</feature>
<dbReference type="InterPro" id="IPR013525">
    <property type="entry name" value="ABC2_TM"/>
</dbReference>
<dbReference type="RefSeq" id="WP_204391501.1">
    <property type="nucleotide sequence ID" value="NZ_JAFBBW010000001.1"/>
</dbReference>
<evidence type="ECO:0000313" key="9">
    <source>
        <dbReference type="EMBL" id="MFC4828419.1"/>
    </source>
</evidence>
<feature type="transmembrane region" description="Helical" evidence="6">
    <location>
        <begin position="250"/>
        <end position="269"/>
    </location>
</feature>
<organism evidence="9 10">
    <name type="scientific">Agromyces aurantiacus</name>
    <dbReference type="NCBI Taxonomy" id="165814"/>
    <lineage>
        <taxon>Bacteria</taxon>
        <taxon>Bacillati</taxon>
        <taxon>Actinomycetota</taxon>
        <taxon>Actinomycetes</taxon>
        <taxon>Micrococcales</taxon>
        <taxon>Microbacteriaceae</taxon>
        <taxon>Agromyces</taxon>
    </lineage>
</organism>
<evidence type="ECO:0000256" key="4">
    <source>
        <dbReference type="ARBA" id="ARBA00023136"/>
    </source>
</evidence>
<feature type="transmembrane region" description="Helical" evidence="6">
    <location>
        <begin position="135"/>
        <end position="154"/>
    </location>
</feature>
<comment type="similarity">
    <text evidence="6">Belongs to the ABC-2 integral membrane protein family.</text>
</comment>
<accession>A0ABV9R4H2</accession>
<proteinExistence type="inferred from homology"/>
<dbReference type="Proteomes" id="UP001595960">
    <property type="component" value="Unassembled WGS sequence"/>
</dbReference>
<keyword evidence="6" id="KW-1003">Cell membrane</keyword>
<dbReference type="EMBL" id="JBHSJC010000001">
    <property type="protein sequence ID" value="MFC4828419.1"/>
    <property type="molecule type" value="Genomic_DNA"/>
</dbReference>